<reference evidence="5 6" key="1">
    <citation type="submission" date="2018-06" db="EMBL/GenBank/DDBJ databases">
        <title>Combined omics and stable isotope probing to characterize newly discovered Mariana Back-Arc vent microbial communities.</title>
        <authorList>
            <person name="Trembath-Reichert E."/>
            <person name="Huber J.A."/>
        </authorList>
    </citation>
    <scope>NUCLEOTIDE SEQUENCE [LARGE SCALE GENOMIC DNA]</scope>
    <source>
        <strain evidence="4">MAG 24</strain>
        <strain evidence="2">MAG 63_1</strain>
        <strain evidence="3">MAG 63_2</strain>
    </source>
</reference>
<evidence type="ECO:0000256" key="1">
    <source>
        <dbReference type="SAM" id="Phobius"/>
    </source>
</evidence>
<dbReference type="Pfam" id="PF07963">
    <property type="entry name" value="N_methyl"/>
    <property type="match status" value="1"/>
</dbReference>
<dbReference type="NCBIfam" id="TIGR02532">
    <property type="entry name" value="IV_pilin_GFxxxE"/>
    <property type="match status" value="1"/>
</dbReference>
<feature type="transmembrane region" description="Helical" evidence="1">
    <location>
        <begin position="21"/>
        <end position="42"/>
    </location>
</feature>
<evidence type="ECO:0000313" key="6">
    <source>
        <dbReference type="Proteomes" id="UP000286801"/>
    </source>
</evidence>
<accession>A0A432GDH2</accession>
<dbReference type="InterPro" id="IPR012902">
    <property type="entry name" value="N_methyl_site"/>
</dbReference>
<proteinExistence type="predicted"/>
<dbReference type="PROSITE" id="PS00409">
    <property type="entry name" value="PROKAR_NTER_METHYL"/>
    <property type="match status" value="1"/>
</dbReference>
<keyword evidence="1" id="KW-0472">Membrane</keyword>
<protein>
    <recommendedName>
        <fullName evidence="7">Type II secretion system protein J</fullName>
    </recommendedName>
</protein>
<dbReference type="Proteomes" id="UP000286732">
    <property type="component" value="Unassembled WGS sequence"/>
</dbReference>
<evidence type="ECO:0008006" key="7">
    <source>
        <dbReference type="Google" id="ProtNLM"/>
    </source>
</evidence>
<dbReference type="Proteomes" id="UP000286801">
    <property type="component" value="Unassembled WGS sequence"/>
</dbReference>
<dbReference type="EMBL" id="QNZM01000115">
    <property type="protein sequence ID" value="RTZ81296.1"/>
    <property type="molecule type" value="Genomic_DNA"/>
</dbReference>
<keyword evidence="1" id="KW-0812">Transmembrane</keyword>
<comment type="caution">
    <text evidence="3">The sequence shown here is derived from an EMBL/GenBank/DDBJ whole genome shotgun (WGS) entry which is preliminary data.</text>
</comment>
<sequence>MMRIFTSIPNNARINNSGFSLLELLISVVLLGLVMSLLYGAFFQISNSSIQVKSTLNTRQELRLLMKIVLDDLQSVQYLKHFSSAVQSKSLRRETGLIAERKLGPENTETGELEEVSSIYFHTSIKSRFYPDEKDHDPELHEVGYSLEENPDTKIWEFIRREDFYLDDNLREGGKSYVLSEAVTKFELDLLESETALAGGGFKENWTTVWNSEEGVCIDKTAADNFCLPRAVKLTMALRGDDGNTVSDSQVINLCVPPCNPEIFE</sequence>
<dbReference type="InterPro" id="IPR045584">
    <property type="entry name" value="Pilin-like"/>
</dbReference>
<gene>
    <name evidence="4" type="ORF">DSY94_05440</name>
    <name evidence="2" type="ORF">DSY97_08180</name>
    <name evidence="3" type="ORF">DSY98_02975</name>
</gene>
<name>A0A432GDH2_9DELT</name>
<evidence type="ECO:0000313" key="5">
    <source>
        <dbReference type="Proteomes" id="UP000286732"/>
    </source>
</evidence>
<organism evidence="3 5">
    <name type="scientific">SAR324 cluster bacterium</name>
    <dbReference type="NCBI Taxonomy" id="2024889"/>
    <lineage>
        <taxon>Bacteria</taxon>
        <taxon>Deltaproteobacteria</taxon>
        <taxon>SAR324 cluster</taxon>
    </lineage>
</organism>
<evidence type="ECO:0000313" key="2">
    <source>
        <dbReference type="EMBL" id="RTZ78186.1"/>
    </source>
</evidence>
<dbReference type="Proteomes" id="UP000287176">
    <property type="component" value="Unassembled WGS sequence"/>
</dbReference>
<evidence type="ECO:0000313" key="3">
    <source>
        <dbReference type="EMBL" id="RTZ81296.1"/>
    </source>
</evidence>
<dbReference type="EMBL" id="QNZI01000144">
    <property type="protein sequence ID" value="RTZ84703.1"/>
    <property type="molecule type" value="Genomic_DNA"/>
</dbReference>
<dbReference type="EMBL" id="QNZL01000221">
    <property type="protein sequence ID" value="RTZ78186.1"/>
    <property type="molecule type" value="Genomic_DNA"/>
</dbReference>
<dbReference type="AlphaFoldDB" id="A0A432GDH2"/>
<evidence type="ECO:0000313" key="4">
    <source>
        <dbReference type="EMBL" id="RTZ84703.1"/>
    </source>
</evidence>
<dbReference type="SUPFAM" id="SSF54523">
    <property type="entry name" value="Pili subunits"/>
    <property type="match status" value="1"/>
</dbReference>
<keyword evidence="1" id="KW-1133">Transmembrane helix</keyword>